<dbReference type="Gene3D" id="2.60.120.1440">
    <property type="match status" value="1"/>
</dbReference>
<keyword evidence="5" id="KW-1185">Reference proteome</keyword>
<dbReference type="PANTHER" id="PTHR30273">
    <property type="entry name" value="PERIPLASMIC SIGNAL SENSOR AND SIGMA FACTOR ACTIVATOR FECR-RELATED"/>
    <property type="match status" value="1"/>
</dbReference>
<dbReference type="InterPro" id="IPR006860">
    <property type="entry name" value="FecR"/>
</dbReference>
<evidence type="ECO:0000313" key="4">
    <source>
        <dbReference type="EMBL" id="ANH79835.1"/>
    </source>
</evidence>
<evidence type="ECO:0000256" key="1">
    <source>
        <dbReference type="SAM" id="Phobius"/>
    </source>
</evidence>
<feature type="domain" description="Protein FecR C-terminal" evidence="3">
    <location>
        <begin position="329"/>
        <end position="396"/>
    </location>
</feature>
<dbReference type="KEGG" id="nia:A8C56_01560"/>
<protein>
    <recommendedName>
        <fullName evidence="6">Iron dicitrate transport regulator FecR</fullName>
    </recommendedName>
</protein>
<dbReference type="InterPro" id="IPR012373">
    <property type="entry name" value="Ferrdict_sens_TM"/>
</dbReference>
<organism evidence="4 5">
    <name type="scientific">Niabella ginsenosidivorans</name>
    <dbReference type="NCBI Taxonomy" id="1176587"/>
    <lineage>
        <taxon>Bacteria</taxon>
        <taxon>Pseudomonadati</taxon>
        <taxon>Bacteroidota</taxon>
        <taxon>Chitinophagia</taxon>
        <taxon>Chitinophagales</taxon>
        <taxon>Chitinophagaceae</taxon>
        <taxon>Niabella</taxon>
    </lineage>
</organism>
<name>A0A1A9HXN0_9BACT</name>
<accession>A0A1A9HXN0</accession>
<proteinExistence type="predicted"/>
<evidence type="ECO:0000313" key="5">
    <source>
        <dbReference type="Proteomes" id="UP000077667"/>
    </source>
</evidence>
<keyword evidence="1" id="KW-0472">Membrane</keyword>
<dbReference type="OrthoDB" id="637545at2"/>
<dbReference type="RefSeq" id="WP_067751150.1">
    <property type="nucleotide sequence ID" value="NZ_CP015772.1"/>
</dbReference>
<reference evidence="4 5" key="1">
    <citation type="submission" date="2016-05" db="EMBL/GenBank/DDBJ databases">
        <title>Niabella ginsenosidivorans BS26 whole genome sequencing.</title>
        <authorList>
            <person name="Im W.T."/>
            <person name="Siddiqi M.Z."/>
        </authorList>
    </citation>
    <scope>NUCLEOTIDE SEQUENCE [LARGE SCALE GENOMIC DNA]</scope>
    <source>
        <strain evidence="4 5">BS26</strain>
    </source>
</reference>
<dbReference type="GO" id="GO:0016989">
    <property type="term" value="F:sigma factor antagonist activity"/>
    <property type="evidence" value="ECO:0007669"/>
    <property type="project" value="TreeGrafter"/>
</dbReference>
<feature type="transmembrane region" description="Helical" evidence="1">
    <location>
        <begin position="89"/>
        <end position="110"/>
    </location>
</feature>
<dbReference type="Gene3D" id="3.55.50.30">
    <property type="match status" value="1"/>
</dbReference>
<dbReference type="Pfam" id="PF04773">
    <property type="entry name" value="FecR"/>
    <property type="match status" value="1"/>
</dbReference>
<gene>
    <name evidence="4" type="ORF">A8C56_01560</name>
</gene>
<dbReference type="Proteomes" id="UP000077667">
    <property type="component" value="Chromosome"/>
</dbReference>
<dbReference type="EMBL" id="CP015772">
    <property type="protein sequence ID" value="ANH79835.1"/>
    <property type="molecule type" value="Genomic_DNA"/>
</dbReference>
<dbReference type="AlphaFoldDB" id="A0A1A9HXN0"/>
<dbReference type="InterPro" id="IPR032508">
    <property type="entry name" value="FecR_C"/>
</dbReference>
<sequence>MINSNLEELLQKFATGKINPAELAELQRLMMDDAAMDVLDAFLQKAYQDPSLAVKNDFDKQQAFKTIGRRLRSSSKRGVRPSFIRKRMIYAALGTAAMLLLGWIVLYFFLQPQPVQSNKEAVAVSGDIYAPQANRATVTMSDGTVMYLDSAGNGQLATQAATRLIKLANGVIAYEMSGQKAPSTAPVYNTINNPRGSRVINIILSDGSKIWLNAGSSITYPVVFADSERQVQLKGEGYFEVAKNEHKKFIVTSANTITEVLGTHFNINAYEDERAIKITLLEGRVAIGVPGVSGKTALTPGMQARVVNNTLRTLRNVDVRSETAWKDGYFSFHNADMKEVLRQLARWYDLTVEYRGVIPDREFEGEMQQDLMLSQALKILEKNKVNFKTEGKKIIIMP</sequence>
<dbReference type="STRING" id="1176587.A8C56_01560"/>
<dbReference type="PANTHER" id="PTHR30273:SF2">
    <property type="entry name" value="PROTEIN FECR"/>
    <property type="match status" value="1"/>
</dbReference>
<keyword evidence="1" id="KW-0812">Transmembrane</keyword>
<evidence type="ECO:0008006" key="6">
    <source>
        <dbReference type="Google" id="ProtNLM"/>
    </source>
</evidence>
<feature type="domain" description="FecR protein" evidence="2">
    <location>
        <begin position="200"/>
        <end position="285"/>
    </location>
</feature>
<evidence type="ECO:0000259" key="3">
    <source>
        <dbReference type="Pfam" id="PF16344"/>
    </source>
</evidence>
<evidence type="ECO:0000259" key="2">
    <source>
        <dbReference type="Pfam" id="PF04773"/>
    </source>
</evidence>
<dbReference type="Pfam" id="PF16344">
    <property type="entry name" value="FecR_C"/>
    <property type="match status" value="1"/>
</dbReference>
<keyword evidence="1" id="KW-1133">Transmembrane helix</keyword>